<dbReference type="SUPFAM" id="SSF46785">
    <property type="entry name" value="Winged helix' DNA-binding domain"/>
    <property type="match status" value="1"/>
</dbReference>
<dbReference type="PROSITE" id="PS50931">
    <property type="entry name" value="HTH_LYSR"/>
    <property type="match status" value="1"/>
</dbReference>
<dbReference type="PANTHER" id="PTHR30346:SF0">
    <property type="entry name" value="HCA OPERON TRANSCRIPTIONAL ACTIVATOR HCAR"/>
    <property type="match status" value="1"/>
</dbReference>
<dbReference type="EMBL" id="JACHIP010000026">
    <property type="protein sequence ID" value="MBB5061057.1"/>
    <property type="molecule type" value="Genomic_DNA"/>
</dbReference>
<name>A0A7W7ZJH0_9BACT</name>
<dbReference type="InterPro" id="IPR036388">
    <property type="entry name" value="WH-like_DNA-bd_sf"/>
</dbReference>
<keyword evidence="2" id="KW-0805">Transcription regulation</keyword>
<evidence type="ECO:0000259" key="5">
    <source>
        <dbReference type="PROSITE" id="PS50931"/>
    </source>
</evidence>
<dbReference type="CDD" id="cd08414">
    <property type="entry name" value="PBP2_LTTR_aromatics_like"/>
    <property type="match status" value="1"/>
</dbReference>
<evidence type="ECO:0000256" key="3">
    <source>
        <dbReference type="ARBA" id="ARBA00023125"/>
    </source>
</evidence>
<dbReference type="GO" id="GO:0032993">
    <property type="term" value="C:protein-DNA complex"/>
    <property type="evidence" value="ECO:0007669"/>
    <property type="project" value="TreeGrafter"/>
</dbReference>
<dbReference type="Proteomes" id="UP000540989">
    <property type="component" value="Unassembled WGS sequence"/>
</dbReference>
<protein>
    <submittedName>
        <fullName evidence="6">DNA-binding transcriptional LysR family regulator</fullName>
    </submittedName>
</protein>
<dbReference type="GO" id="GO:0003677">
    <property type="term" value="F:DNA binding"/>
    <property type="evidence" value="ECO:0007669"/>
    <property type="project" value="UniProtKB-KW"/>
</dbReference>
<dbReference type="InterPro" id="IPR036390">
    <property type="entry name" value="WH_DNA-bd_sf"/>
</dbReference>
<dbReference type="SUPFAM" id="SSF53850">
    <property type="entry name" value="Periplasmic binding protein-like II"/>
    <property type="match status" value="1"/>
</dbReference>
<evidence type="ECO:0000256" key="1">
    <source>
        <dbReference type="ARBA" id="ARBA00009437"/>
    </source>
</evidence>
<evidence type="ECO:0000313" key="6">
    <source>
        <dbReference type="EMBL" id="MBB5061057.1"/>
    </source>
</evidence>
<evidence type="ECO:0000256" key="2">
    <source>
        <dbReference type="ARBA" id="ARBA00023015"/>
    </source>
</evidence>
<keyword evidence="3 6" id="KW-0238">DNA-binding</keyword>
<dbReference type="AlphaFoldDB" id="A0A7W7ZJH0"/>
<dbReference type="FunFam" id="1.10.10.10:FF:000001">
    <property type="entry name" value="LysR family transcriptional regulator"/>
    <property type="match status" value="1"/>
</dbReference>
<dbReference type="PRINTS" id="PR00039">
    <property type="entry name" value="HTHLYSR"/>
</dbReference>
<comment type="caution">
    <text evidence="6">The sequence shown here is derived from an EMBL/GenBank/DDBJ whole genome shotgun (WGS) entry which is preliminary data.</text>
</comment>
<keyword evidence="4" id="KW-0804">Transcription</keyword>
<evidence type="ECO:0000256" key="4">
    <source>
        <dbReference type="ARBA" id="ARBA00023163"/>
    </source>
</evidence>
<comment type="similarity">
    <text evidence="1">Belongs to the LysR transcriptional regulatory family.</text>
</comment>
<gene>
    <name evidence="6" type="ORF">HDF16_005793</name>
</gene>
<dbReference type="GO" id="GO:0003700">
    <property type="term" value="F:DNA-binding transcription factor activity"/>
    <property type="evidence" value="ECO:0007669"/>
    <property type="project" value="InterPro"/>
</dbReference>
<sequence length="303" mass="33803">MEASVELRHLKYFLAVAARENMRRAAGELGIAQPALSRQIADLEREMGVQLFERLPRGLRLSPGGMAFQIEAQKIMDDMGTAVSAARRAARGEAGSLQIGFVDAASWRGAFPKSVHRYRSQFPKVSLHLLPMASAEQLSRIGCGDLDGGFCYSFETIPSECENMPLRFDKMLLGVPQTYRWGKRRDLRLKDLSDEPFIWYRRSDAPRFHDALLQTITAAGLPMQIVQEVTNGTSMLSLISAGIGLGFVNSALTDRKPRHVALLPVRDLSLDLPLVFVWRKDNNAATLKRYIHLLQTIVGLVQP</sequence>
<feature type="domain" description="HTH lysR-type" evidence="5">
    <location>
        <begin position="5"/>
        <end position="62"/>
    </location>
</feature>
<dbReference type="InterPro" id="IPR005119">
    <property type="entry name" value="LysR_subst-bd"/>
</dbReference>
<keyword evidence="7" id="KW-1185">Reference proteome</keyword>
<accession>A0A7W7ZJH0</accession>
<proteinExistence type="inferred from homology"/>
<dbReference type="Gene3D" id="3.40.190.10">
    <property type="entry name" value="Periplasmic binding protein-like II"/>
    <property type="match status" value="2"/>
</dbReference>
<reference evidence="6 7" key="1">
    <citation type="submission" date="2020-08" db="EMBL/GenBank/DDBJ databases">
        <title>Genomic Encyclopedia of Type Strains, Phase IV (KMG-V): Genome sequencing to study the core and pangenomes of soil and plant-associated prokaryotes.</title>
        <authorList>
            <person name="Whitman W."/>
        </authorList>
    </citation>
    <scope>NUCLEOTIDE SEQUENCE [LARGE SCALE GENOMIC DNA]</scope>
    <source>
        <strain evidence="6 7">M8UP14</strain>
    </source>
</reference>
<dbReference type="Gene3D" id="1.10.10.10">
    <property type="entry name" value="Winged helix-like DNA-binding domain superfamily/Winged helix DNA-binding domain"/>
    <property type="match status" value="1"/>
</dbReference>
<dbReference type="PANTHER" id="PTHR30346">
    <property type="entry name" value="TRANSCRIPTIONAL DUAL REGULATOR HCAR-RELATED"/>
    <property type="match status" value="1"/>
</dbReference>
<dbReference type="InterPro" id="IPR000847">
    <property type="entry name" value="LysR_HTH_N"/>
</dbReference>
<dbReference type="Pfam" id="PF03466">
    <property type="entry name" value="LysR_substrate"/>
    <property type="match status" value="1"/>
</dbReference>
<evidence type="ECO:0000313" key="7">
    <source>
        <dbReference type="Proteomes" id="UP000540989"/>
    </source>
</evidence>
<organism evidence="6 7">
    <name type="scientific">Granulicella aggregans</name>
    <dbReference type="NCBI Taxonomy" id="474949"/>
    <lineage>
        <taxon>Bacteria</taxon>
        <taxon>Pseudomonadati</taxon>
        <taxon>Acidobacteriota</taxon>
        <taxon>Terriglobia</taxon>
        <taxon>Terriglobales</taxon>
        <taxon>Acidobacteriaceae</taxon>
        <taxon>Granulicella</taxon>
    </lineage>
</organism>
<dbReference type="Pfam" id="PF00126">
    <property type="entry name" value="HTH_1"/>
    <property type="match status" value="1"/>
</dbReference>